<feature type="compositionally biased region" description="Basic and acidic residues" evidence="1">
    <location>
        <begin position="1"/>
        <end position="23"/>
    </location>
</feature>
<sequence>MEQGCRESPSKPMDHYQKNEGRGETNCVEIGLSRRRGDESPRRKRKWRRLERRIWRLKDNLRNGRLTTRQYWRTVSYATHAYMHMHITSTKFRYFSKDQNTKKKKKKNGQNFPKCFYG</sequence>
<gene>
    <name evidence="2" type="ORF">HOLleu_03358</name>
</gene>
<dbReference type="EMBL" id="JAIZAY010000001">
    <property type="protein sequence ID" value="KAJ8050235.1"/>
    <property type="molecule type" value="Genomic_DNA"/>
</dbReference>
<feature type="region of interest" description="Disordered" evidence="1">
    <location>
        <begin position="99"/>
        <end position="118"/>
    </location>
</feature>
<accession>A0A9Q1HLB1</accession>
<protein>
    <submittedName>
        <fullName evidence="2">Uncharacterized protein</fullName>
    </submittedName>
</protein>
<dbReference type="Proteomes" id="UP001152320">
    <property type="component" value="Chromosome 1"/>
</dbReference>
<keyword evidence="3" id="KW-1185">Reference proteome</keyword>
<evidence type="ECO:0000313" key="3">
    <source>
        <dbReference type="Proteomes" id="UP001152320"/>
    </source>
</evidence>
<comment type="caution">
    <text evidence="2">The sequence shown here is derived from an EMBL/GenBank/DDBJ whole genome shotgun (WGS) entry which is preliminary data.</text>
</comment>
<reference evidence="2" key="1">
    <citation type="submission" date="2021-10" db="EMBL/GenBank/DDBJ databases">
        <title>Tropical sea cucumber genome reveals ecological adaptation and Cuvierian tubules defense mechanism.</title>
        <authorList>
            <person name="Chen T."/>
        </authorList>
    </citation>
    <scope>NUCLEOTIDE SEQUENCE</scope>
    <source>
        <strain evidence="2">Nanhai2018</strain>
        <tissue evidence="2">Muscle</tissue>
    </source>
</reference>
<proteinExistence type="predicted"/>
<dbReference type="AlphaFoldDB" id="A0A9Q1HLB1"/>
<feature type="region of interest" description="Disordered" evidence="1">
    <location>
        <begin position="1"/>
        <end position="27"/>
    </location>
</feature>
<evidence type="ECO:0000256" key="1">
    <source>
        <dbReference type="SAM" id="MobiDB-lite"/>
    </source>
</evidence>
<organism evidence="2 3">
    <name type="scientific">Holothuria leucospilota</name>
    <name type="common">Black long sea cucumber</name>
    <name type="synonym">Mertensiothuria leucospilota</name>
    <dbReference type="NCBI Taxonomy" id="206669"/>
    <lineage>
        <taxon>Eukaryota</taxon>
        <taxon>Metazoa</taxon>
        <taxon>Echinodermata</taxon>
        <taxon>Eleutherozoa</taxon>
        <taxon>Echinozoa</taxon>
        <taxon>Holothuroidea</taxon>
        <taxon>Aspidochirotacea</taxon>
        <taxon>Aspidochirotida</taxon>
        <taxon>Holothuriidae</taxon>
        <taxon>Holothuria</taxon>
    </lineage>
</organism>
<evidence type="ECO:0000313" key="2">
    <source>
        <dbReference type="EMBL" id="KAJ8050235.1"/>
    </source>
</evidence>
<name>A0A9Q1HLB1_HOLLE</name>